<dbReference type="AlphaFoldDB" id="A0AA97DDC5"/>
<dbReference type="EMBL" id="CP135996">
    <property type="protein sequence ID" value="WOC33472.1"/>
    <property type="molecule type" value="Genomic_DNA"/>
</dbReference>
<dbReference type="Proteomes" id="UP001300604">
    <property type="component" value="Chromosome"/>
</dbReference>
<feature type="region of interest" description="Disordered" evidence="1">
    <location>
        <begin position="233"/>
        <end position="259"/>
    </location>
</feature>
<organism evidence="2 3">
    <name type="scientific">Caproicibacterium argilliputei</name>
    <dbReference type="NCBI Taxonomy" id="3030016"/>
    <lineage>
        <taxon>Bacteria</taxon>
        <taxon>Bacillati</taxon>
        <taxon>Bacillota</taxon>
        <taxon>Clostridia</taxon>
        <taxon>Eubacteriales</taxon>
        <taxon>Oscillospiraceae</taxon>
        <taxon>Caproicibacterium</taxon>
    </lineage>
</organism>
<dbReference type="RefSeq" id="WP_275846552.1">
    <property type="nucleotide sequence ID" value="NZ_CP135996.1"/>
</dbReference>
<proteinExistence type="predicted"/>
<reference evidence="3" key="3">
    <citation type="submission" date="2024-06" db="EMBL/GenBank/DDBJ databases">
        <authorList>
            <person name="Zeng C."/>
        </authorList>
    </citation>
    <scope>NUCLEOTIDE SEQUENCE [LARGE SCALE GENOMIC DNA]</scope>
    <source>
        <strain evidence="3">ZCY20-5</strain>
    </source>
</reference>
<evidence type="ECO:0000313" key="3">
    <source>
        <dbReference type="Proteomes" id="UP001300604"/>
    </source>
</evidence>
<reference evidence="3" key="2">
    <citation type="submission" date="2024-06" db="EMBL/GenBank/DDBJ databases">
        <title>Caproicibacterium argilliputei sp. nov, a novel caproic acid producing anaerobic bacterium isolated from pit mud.</title>
        <authorList>
            <person name="Zeng C."/>
        </authorList>
    </citation>
    <scope>NUCLEOTIDE SEQUENCE [LARGE SCALE GENOMIC DNA]</scope>
    <source>
        <strain evidence="3">ZCY20-5</strain>
    </source>
</reference>
<keyword evidence="3" id="KW-1185">Reference proteome</keyword>
<gene>
    <name evidence="2" type="ORF">PXC00_06290</name>
</gene>
<protein>
    <submittedName>
        <fullName evidence="2">Uncharacterized protein</fullName>
    </submittedName>
</protein>
<evidence type="ECO:0000256" key="1">
    <source>
        <dbReference type="SAM" id="MobiDB-lite"/>
    </source>
</evidence>
<evidence type="ECO:0000313" key="2">
    <source>
        <dbReference type="EMBL" id="WOC33472.1"/>
    </source>
</evidence>
<accession>A0AA97DDC5</accession>
<sequence length="400" mass="43284">MKIRKAKTDPESVPTKLKDLKLTSVDFCQQGANPDAYIRLAKSKDVPQQQDTRPAFERAVELLKTAFHATPEPSGEVRKDAQTFSDISNKKDILNSFWQYNDALDSSFRSIINDQEMEDSVKHELMLQSLSQFTEAMTANIDGLYTAAPGGVSKEKGDENMDEKEFDLSGMTADEQNAFKALLAKSKPKKPAAGEDGVPPKDEAPVGNEKKDGLEKSGSSANVENPATAFLRNQYASPNQQADTRKSATGGVEDPLPPAVQAAIDRMNGLSNQLEKSLKQQAENSDLQVAKKYEALGDSAEIAKALGEARTAGDTAYNAYVSALDKALEVTKKTDSMLFGEVGKSASGSASTAVGKAEGIAKSLQEKDPALTPQQAMAKAFEQHPELEAEYEKEYEGGKY</sequence>
<dbReference type="KEGG" id="carl:PXC00_06290"/>
<feature type="compositionally biased region" description="Basic and acidic residues" evidence="1">
    <location>
        <begin position="198"/>
        <end position="215"/>
    </location>
</feature>
<feature type="region of interest" description="Disordered" evidence="1">
    <location>
        <begin position="186"/>
        <end position="221"/>
    </location>
</feature>
<reference evidence="2 3" key="1">
    <citation type="submission" date="2024-06" db="EMBL/GenBank/DDBJ databases">
        <title>Caproicibacterium argilliputei sp. nov, a novel caproic acid producing anaerobic bacterium isolated from pit mud.</title>
        <authorList>
            <person name="Xia S."/>
        </authorList>
    </citation>
    <scope>NUCLEOTIDE SEQUENCE [LARGE SCALE GENOMIC DNA]</scope>
    <source>
        <strain evidence="2 3">ZCY20-5</strain>
    </source>
</reference>
<name>A0AA97DDC5_9FIRM</name>